<dbReference type="AlphaFoldDB" id="A0A0C3AE76"/>
<evidence type="ECO:0000313" key="4">
    <source>
        <dbReference type="EMBL" id="KIM22960.1"/>
    </source>
</evidence>
<dbReference type="InterPro" id="IPR014720">
    <property type="entry name" value="dsRBD_dom"/>
</dbReference>
<accession>A0A0C3AE76</accession>
<dbReference type="GO" id="GO:0003723">
    <property type="term" value="F:RNA binding"/>
    <property type="evidence" value="ECO:0007669"/>
    <property type="project" value="UniProtKB-UniRule"/>
</dbReference>
<dbReference type="Proteomes" id="UP000054097">
    <property type="component" value="Unassembled WGS sequence"/>
</dbReference>
<feature type="region of interest" description="Disordered" evidence="2">
    <location>
        <begin position="1"/>
        <end position="39"/>
    </location>
</feature>
<gene>
    <name evidence="4" type="ORF">M408DRAFT_11801</name>
</gene>
<keyword evidence="1" id="KW-0694">RNA-binding</keyword>
<organism evidence="4 5">
    <name type="scientific">Serendipita vermifera MAFF 305830</name>
    <dbReference type="NCBI Taxonomy" id="933852"/>
    <lineage>
        <taxon>Eukaryota</taxon>
        <taxon>Fungi</taxon>
        <taxon>Dikarya</taxon>
        <taxon>Basidiomycota</taxon>
        <taxon>Agaricomycotina</taxon>
        <taxon>Agaricomycetes</taxon>
        <taxon>Sebacinales</taxon>
        <taxon>Serendipitaceae</taxon>
        <taxon>Serendipita</taxon>
    </lineage>
</organism>
<feature type="domain" description="DRBM" evidence="3">
    <location>
        <begin position="50"/>
        <end position="120"/>
    </location>
</feature>
<name>A0A0C3AE76_SERVB</name>
<feature type="compositionally biased region" description="Polar residues" evidence="2">
    <location>
        <begin position="21"/>
        <end position="31"/>
    </location>
</feature>
<dbReference type="HOGENOM" id="CLU_152732_0_0_1"/>
<feature type="compositionally biased region" description="Basic and acidic residues" evidence="2">
    <location>
        <begin position="1"/>
        <end position="16"/>
    </location>
</feature>
<protein>
    <recommendedName>
        <fullName evidence="3">DRBM domain-containing protein</fullName>
    </recommendedName>
</protein>
<dbReference type="OrthoDB" id="10494404at2759"/>
<evidence type="ECO:0000256" key="1">
    <source>
        <dbReference type="PROSITE-ProRule" id="PRU00266"/>
    </source>
</evidence>
<reference evidence="5" key="2">
    <citation type="submission" date="2015-01" db="EMBL/GenBank/DDBJ databases">
        <title>Evolutionary Origins and Diversification of the Mycorrhizal Mutualists.</title>
        <authorList>
            <consortium name="DOE Joint Genome Institute"/>
            <consortium name="Mycorrhizal Genomics Consortium"/>
            <person name="Kohler A."/>
            <person name="Kuo A."/>
            <person name="Nagy L.G."/>
            <person name="Floudas D."/>
            <person name="Copeland A."/>
            <person name="Barry K.W."/>
            <person name="Cichocki N."/>
            <person name="Veneault-Fourrey C."/>
            <person name="LaButti K."/>
            <person name="Lindquist E.A."/>
            <person name="Lipzen A."/>
            <person name="Lundell T."/>
            <person name="Morin E."/>
            <person name="Murat C."/>
            <person name="Riley R."/>
            <person name="Ohm R."/>
            <person name="Sun H."/>
            <person name="Tunlid A."/>
            <person name="Henrissat B."/>
            <person name="Grigoriev I.V."/>
            <person name="Hibbett D.S."/>
            <person name="Martin F."/>
        </authorList>
    </citation>
    <scope>NUCLEOTIDE SEQUENCE [LARGE SCALE GENOMIC DNA]</scope>
    <source>
        <strain evidence="5">MAFF 305830</strain>
    </source>
</reference>
<keyword evidence="5" id="KW-1185">Reference proteome</keyword>
<proteinExistence type="predicted"/>
<evidence type="ECO:0000259" key="3">
    <source>
        <dbReference type="PROSITE" id="PS50137"/>
    </source>
</evidence>
<dbReference type="EMBL" id="KN824345">
    <property type="protein sequence ID" value="KIM22960.1"/>
    <property type="molecule type" value="Genomic_DNA"/>
</dbReference>
<dbReference type="PROSITE" id="PS50137">
    <property type="entry name" value="DS_RBD"/>
    <property type="match status" value="1"/>
</dbReference>
<dbReference type="SUPFAM" id="SSF54768">
    <property type="entry name" value="dsRNA-binding domain-like"/>
    <property type="match status" value="1"/>
</dbReference>
<sequence>MHERKKNHIEPEETQERLAPLTTSKSEQSNKPPYEVPVALAPFQPHDPQLLSYRQLLRQMLLKYQWQSTFSIDCSGPPRTQLWKVSFYLGSARIVESEWFSNKDAAKENAAMRALEWLNAYGYH</sequence>
<evidence type="ECO:0000256" key="2">
    <source>
        <dbReference type="SAM" id="MobiDB-lite"/>
    </source>
</evidence>
<evidence type="ECO:0000313" key="5">
    <source>
        <dbReference type="Proteomes" id="UP000054097"/>
    </source>
</evidence>
<dbReference type="Gene3D" id="3.30.160.20">
    <property type="match status" value="1"/>
</dbReference>
<reference evidence="4 5" key="1">
    <citation type="submission" date="2014-04" db="EMBL/GenBank/DDBJ databases">
        <authorList>
            <consortium name="DOE Joint Genome Institute"/>
            <person name="Kuo A."/>
            <person name="Zuccaro A."/>
            <person name="Kohler A."/>
            <person name="Nagy L.G."/>
            <person name="Floudas D."/>
            <person name="Copeland A."/>
            <person name="Barry K.W."/>
            <person name="Cichocki N."/>
            <person name="Veneault-Fourrey C."/>
            <person name="LaButti K."/>
            <person name="Lindquist E.A."/>
            <person name="Lipzen A."/>
            <person name="Lundell T."/>
            <person name="Morin E."/>
            <person name="Murat C."/>
            <person name="Sun H."/>
            <person name="Tunlid A."/>
            <person name="Henrissat B."/>
            <person name="Grigoriev I.V."/>
            <person name="Hibbett D.S."/>
            <person name="Martin F."/>
            <person name="Nordberg H.P."/>
            <person name="Cantor M.N."/>
            <person name="Hua S.X."/>
        </authorList>
    </citation>
    <scope>NUCLEOTIDE SEQUENCE [LARGE SCALE GENOMIC DNA]</scope>
    <source>
        <strain evidence="4 5">MAFF 305830</strain>
    </source>
</reference>
<dbReference type="Pfam" id="PF00035">
    <property type="entry name" value="dsrm"/>
    <property type="match status" value="1"/>
</dbReference>